<sequence length="572" mass="60210">MSRPPAAATPSAPTRLGRLTATERRVWQAFARGETVDLRTGDAALDDPAAADRWTADRAVRGEVIAALLLGGGPAEVGSVAAVRLTGALITGDLAVDHGQLSPVLALRACRFEGALVLDGASAESVDLRGSRLPLLSAFGARIQGTLDLRDTVITGRGGRAVHAENVVVEAGLLANRAVLHGTLGLIHAQIGGQLTLIDTQLLGPDAATPSLNAGGIRIGRSLLAMRLVATGEVRLPGAHIGSSLLLTGATLDGLGGPALHAPSLAVSSEASFAPNSGGPDTRRFTAAGTVRLSGARFGRGLDLSGALFSPCPGEPALLASRMTVEDNLRIGAGMRADGEIELTGVRIAGYLDLRAMACPDALLTLAAASAAGGIQEDARSWPGRLDLDGFSYGTFDRYADASARLPLLRRQVRHTERHRVGAYRAQPYAQLADHYRRLGNDGEARTVLLTRQRVLRGKLSRPRRIPGYLLDLLVGYGYRPLRAIGWALGLLAVSSAYFDRVRPQRVSSEDTSVFNPVLYAADHLIPIIRFGQSEVWQYHGVPAVVSAVLTVLGWTLGIAIAAAATRTFNRN</sequence>
<accession>A0ABP4GPQ0</accession>
<comment type="caution">
    <text evidence="2">The sequence shown here is derived from an EMBL/GenBank/DDBJ whole genome shotgun (WGS) entry which is preliminary data.</text>
</comment>
<protein>
    <submittedName>
        <fullName evidence="2">Oxidoreductase</fullName>
    </submittedName>
</protein>
<evidence type="ECO:0000313" key="2">
    <source>
        <dbReference type="EMBL" id="GAA1233275.1"/>
    </source>
</evidence>
<gene>
    <name evidence="2" type="ORF">GCM10009665_24440</name>
</gene>
<reference evidence="3" key="1">
    <citation type="journal article" date="2019" name="Int. J. Syst. Evol. Microbiol.">
        <title>The Global Catalogue of Microorganisms (GCM) 10K type strain sequencing project: providing services to taxonomists for standard genome sequencing and annotation.</title>
        <authorList>
            <consortium name="The Broad Institute Genomics Platform"/>
            <consortium name="The Broad Institute Genome Sequencing Center for Infectious Disease"/>
            <person name="Wu L."/>
            <person name="Ma J."/>
        </authorList>
    </citation>
    <scope>NUCLEOTIDE SEQUENCE [LARGE SCALE GENOMIC DNA]</scope>
    <source>
        <strain evidence="3">JCM 13004</strain>
    </source>
</reference>
<evidence type="ECO:0000313" key="3">
    <source>
        <dbReference type="Proteomes" id="UP001500037"/>
    </source>
</evidence>
<dbReference type="RefSeq" id="WP_344441420.1">
    <property type="nucleotide sequence ID" value="NZ_BAAALF010000033.1"/>
</dbReference>
<evidence type="ECO:0000256" key="1">
    <source>
        <dbReference type="SAM" id="Phobius"/>
    </source>
</evidence>
<dbReference type="Proteomes" id="UP001500037">
    <property type="component" value="Unassembled WGS sequence"/>
</dbReference>
<keyword evidence="1" id="KW-0812">Transmembrane</keyword>
<keyword evidence="1" id="KW-1133">Transmembrane helix</keyword>
<organism evidence="2 3">
    <name type="scientific">Kitasatospora nipponensis</name>
    <dbReference type="NCBI Taxonomy" id="258049"/>
    <lineage>
        <taxon>Bacteria</taxon>
        <taxon>Bacillati</taxon>
        <taxon>Actinomycetota</taxon>
        <taxon>Actinomycetes</taxon>
        <taxon>Kitasatosporales</taxon>
        <taxon>Streptomycetaceae</taxon>
        <taxon>Kitasatospora</taxon>
    </lineage>
</organism>
<dbReference type="EMBL" id="BAAALF010000033">
    <property type="protein sequence ID" value="GAA1233275.1"/>
    <property type="molecule type" value="Genomic_DNA"/>
</dbReference>
<keyword evidence="1" id="KW-0472">Membrane</keyword>
<proteinExistence type="predicted"/>
<feature type="transmembrane region" description="Helical" evidence="1">
    <location>
        <begin position="544"/>
        <end position="565"/>
    </location>
</feature>
<keyword evidence="3" id="KW-1185">Reference proteome</keyword>
<name>A0ABP4GPQ0_9ACTN</name>